<dbReference type="OrthoDB" id="4097086at2759"/>
<keyword evidence="4" id="KW-1185">Reference proteome</keyword>
<evidence type="ECO:0000313" key="3">
    <source>
        <dbReference type="EMBL" id="KAA8910576.1"/>
    </source>
</evidence>
<feature type="coiled-coil region" evidence="1">
    <location>
        <begin position="189"/>
        <end position="216"/>
    </location>
</feature>
<evidence type="ECO:0000313" key="4">
    <source>
        <dbReference type="Proteomes" id="UP000761534"/>
    </source>
</evidence>
<feature type="compositionally biased region" description="Basic residues" evidence="2">
    <location>
        <begin position="19"/>
        <end position="31"/>
    </location>
</feature>
<feature type="compositionally biased region" description="Basic residues" evidence="2">
    <location>
        <begin position="102"/>
        <end position="112"/>
    </location>
</feature>
<dbReference type="VEuPathDB" id="FungiDB:TRICI_004100"/>
<evidence type="ECO:0008006" key="5">
    <source>
        <dbReference type="Google" id="ProtNLM"/>
    </source>
</evidence>
<keyword evidence="1" id="KW-0175">Coiled coil</keyword>
<feature type="compositionally biased region" description="Low complexity" evidence="2">
    <location>
        <begin position="136"/>
        <end position="148"/>
    </location>
</feature>
<protein>
    <recommendedName>
        <fullName evidence="5">DUF4048 domain-containing protein</fullName>
    </recommendedName>
</protein>
<feature type="compositionally biased region" description="Basic and acidic residues" evidence="2">
    <location>
        <begin position="32"/>
        <end position="44"/>
    </location>
</feature>
<dbReference type="EMBL" id="SWFS01000307">
    <property type="protein sequence ID" value="KAA8910576.1"/>
    <property type="molecule type" value="Genomic_DNA"/>
</dbReference>
<feature type="compositionally biased region" description="Low complexity" evidence="2">
    <location>
        <begin position="47"/>
        <end position="67"/>
    </location>
</feature>
<feature type="compositionally biased region" description="Basic residues" evidence="2">
    <location>
        <begin position="70"/>
        <end position="79"/>
    </location>
</feature>
<dbReference type="AlphaFoldDB" id="A0A642V1W9"/>
<proteinExistence type="predicted"/>
<feature type="compositionally biased region" description="Polar residues" evidence="2">
    <location>
        <begin position="159"/>
        <end position="168"/>
    </location>
</feature>
<feature type="region of interest" description="Disordered" evidence="2">
    <location>
        <begin position="1"/>
        <end position="168"/>
    </location>
</feature>
<reference evidence="3" key="1">
    <citation type="journal article" date="2019" name="G3 (Bethesda)">
        <title>Genome Assemblies of Two Rare Opportunistic Yeast Pathogens: Diutina rugosa (syn. Candida rugosa) and Trichomonascus ciferrii (syn. Candida ciferrii).</title>
        <authorList>
            <person name="Mixao V."/>
            <person name="Saus E."/>
            <person name="Hansen A.P."/>
            <person name="Lass-Florl C."/>
            <person name="Gabaldon T."/>
        </authorList>
    </citation>
    <scope>NUCLEOTIDE SEQUENCE</scope>
    <source>
        <strain evidence="3">CBS 4856</strain>
    </source>
</reference>
<name>A0A642V1W9_9ASCO</name>
<accession>A0A642V1W9</accession>
<feature type="compositionally biased region" description="Polar residues" evidence="2">
    <location>
        <begin position="82"/>
        <end position="100"/>
    </location>
</feature>
<organism evidence="3 4">
    <name type="scientific">Trichomonascus ciferrii</name>
    <dbReference type="NCBI Taxonomy" id="44093"/>
    <lineage>
        <taxon>Eukaryota</taxon>
        <taxon>Fungi</taxon>
        <taxon>Dikarya</taxon>
        <taxon>Ascomycota</taxon>
        <taxon>Saccharomycotina</taxon>
        <taxon>Dipodascomycetes</taxon>
        <taxon>Dipodascales</taxon>
        <taxon>Trichomonascaceae</taxon>
        <taxon>Trichomonascus</taxon>
        <taxon>Trichomonascus ciferrii complex</taxon>
    </lineage>
</organism>
<feature type="region of interest" description="Disordered" evidence="2">
    <location>
        <begin position="369"/>
        <end position="395"/>
    </location>
</feature>
<evidence type="ECO:0000256" key="2">
    <source>
        <dbReference type="SAM" id="MobiDB-lite"/>
    </source>
</evidence>
<sequence length="420" mass="46389">MAPHSKSVSWHSSPPSQQQHHHHHHHQHNTTKHPDNKQHCEHGHNLPTTTTTTPDTITPTSNTGTSPAKRSSKLHRRRGPSLSISHTEPGQVLNFVSPTKQRPARRLRKKLHDRATKCRSIDSYSFKFPPSHKHTTSMTESSVFSSSDTDVDRDLSGLSPRSSTGDCSSISSPYILNSQPNLQEVFITLANKERRVLEAREQLSNAERELDEFKTKWSSILEIPYPKSAKSPPISPFDLNASDEVLDLAIHSPPPPHSPPHNTSIRRSSAGLGINLFAHAQPQTSSSEQDAMYEQVCQRAAELDSLNYLPLDDDCLPLDDSASSTTASSEAPSTSGILSTFFSKVKSTMEGMISRHSIKSWLSTLNPFDSMSSSKPEPKPTISPDHDNSSTAHTTTIDNSSGAILFPRLTYVNKYIDTVC</sequence>
<evidence type="ECO:0000256" key="1">
    <source>
        <dbReference type="SAM" id="Coils"/>
    </source>
</evidence>
<gene>
    <name evidence="3" type="ORF">TRICI_004100</name>
</gene>
<feature type="compositionally biased region" description="Low complexity" evidence="2">
    <location>
        <begin position="1"/>
        <end position="18"/>
    </location>
</feature>
<dbReference type="Proteomes" id="UP000761534">
    <property type="component" value="Unassembled WGS sequence"/>
</dbReference>
<comment type="caution">
    <text evidence="3">The sequence shown here is derived from an EMBL/GenBank/DDBJ whole genome shotgun (WGS) entry which is preliminary data.</text>
</comment>